<dbReference type="CDD" id="cd08021">
    <property type="entry name" value="M20_Acy1_YhaA-like"/>
    <property type="match status" value="1"/>
</dbReference>
<dbReference type="FunFam" id="3.30.70.360:FF:000001">
    <property type="entry name" value="N-acetyldiaminopimelate deacetylase"/>
    <property type="match status" value="1"/>
</dbReference>
<dbReference type="InterPro" id="IPR002933">
    <property type="entry name" value="Peptidase_M20"/>
</dbReference>
<dbReference type="PIRSF" id="PIRSF005962">
    <property type="entry name" value="Pept_M20D_amidohydro"/>
    <property type="match status" value="1"/>
</dbReference>
<dbReference type="Pfam" id="PF07687">
    <property type="entry name" value="M20_dimer"/>
    <property type="match status" value="1"/>
</dbReference>
<gene>
    <name evidence="4" type="ORF">E6W99_20970</name>
</gene>
<evidence type="ECO:0000313" key="4">
    <source>
        <dbReference type="EMBL" id="THF76620.1"/>
    </source>
</evidence>
<dbReference type="Gene3D" id="3.30.70.360">
    <property type="match status" value="1"/>
</dbReference>
<dbReference type="Gene3D" id="3.40.630.10">
    <property type="entry name" value="Zn peptidases"/>
    <property type="match status" value="1"/>
</dbReference>
<comment type="caution">
    <text evidence="4">The sequence shown here is derived from an EMBL/GenBank/DDBJ whole genome shotgun (WGS) entry which is preliminary data.</text>
</comment>
<accession>A0A4S4BP49</accession>
<evidence type="ECO:0000313" key="5">
    <source>
        <dbReference type="Proteomes" id="UP000310334"/>
    </source>
</evidence>
<feature type="binding site" evidence="2">
    <location>
        <position position="111"/>
    </location>
    <ligand>
        <name>Mn(2+)</name>
        <dbReference type="ChEBI" id="CHEBI:29035"/>
        <label>2</label>
    </ligand>
</feature>
<keyword evidence="2" id="KW-0464">Manganese</keyword>
<keyword evidence="2" id="KW-0479">Metal-binding</keyword>
<dbReference type="Proteomes" id="UP000310334">
    <property type="component" value="Unassembled WGS sequence"/>
</dbReference>
<feature type="binding site" evidence="2">
    <location>
        <position position="113"/>
    </location>
    <ligand>
        <name>Mn(2+)</name>
        <dbReference type="ChEBI" id="CHEBI:29035"/>
        <label>2</label>
    </ligand>
</feature>
<dbReference type="InterPro" id="IPR017439">
    <property type="entry name" value="Amidohydrolase"/>
</dbReference>
<feature type="binding site" evidence="2">
    <location>
        <position position="172"/>
    </location>
    <ligand>
        <name>Mn(2+)</name>
        <dbReference type="ChEBI" id="CHEBI:29035"/>
        <label>2</label>
    </ligand>
</feature>
<dbReference type="SUPFAM" id="SSF55031">
    <property type="entry name" value="Bacterial exopeptidase dimerisation domain"/>
    <property type="match status" value="1"/>
</dbReference>
<proteinExistence type="predicted"/>
<dbReference type="GO" id="GO:0050118">
    <property type="term" value="F:N-acetyldiaminopimelate deacetylase activity"/>
    <property type="evidence" value="ECO:0007669"/>
    <property type="project" value="UniProtKB-ARBA"/>
</dbReference>
<organism evidence="4 5">
    <name type="scientific">Metabacillus sediminilitoris</name>
    <dbReference type="NCBI Taxonomy" id="2567941"/>
    <lineage>
        <taxon>Bacteria</taxon>
        <taxon>Bacillati</taxon>
        <taxon>Bacillota</taxon>
        <taxon>Bacilli</taxon>
        <taxon>Bacillales</taxon>
        <taxon>Bacillaceae</taxon>
        <taxon>Metabacillus</taxon>
    </lineage>
</organism>
<dbReference type="AlphaFoldDB" id="A0A4S4BP49"/>
<evidence type="ECO:0000256" key="1">
    <source>
        <dbReference type="ARBA" id="ARBA00022801"/>
    </source>
</evidence>
<dbReference type="OrthoDB" id="9776731at2"/>
<comment type="cofactor">
    <cofactor evidence="2">
        <name>Mn(2+)</name>
        <dbReference type="ChEBI" id="CHEBI:29035"/>
    </cofactor>
    <text evidence="2">The Mn(2+) ion enhances activity.</text>
</comment>
<evidence type="ECO:0000256" key="2">
    <source>
        <dbReference type="PIRSR" id="PIRSR005962-1"/>
    </source>
</evidence>
<dbReference type="SUPFAM" id="SSF53187">
    <property type="entry name" value="Zn-dependent exopeptidases"/>
    <property type="match status" value="1"/>
</dbReference>
<dbReference type="GO" id="GO:0019877">
    <property type="term" value="P:diaminopimelate biosynthetic process"/>
    <property type="evidence" value="ECO:0007669"/>
    <property type="project" value="UniProtKB-ARBA"/>
</dbReference>
<dbReference type="InterPro" id="IPR036264">
    <property type="entry name" value="Bact_exopeptidase_dim_dom"/>
</dbReference>
<dbReference type="PANTHER" id="PTHR11014:SF63">
    <property type="entry name" value="METALLOPEPTIDASE, PUTATIVE (AFU_ORTHOLOGUE AFUA_6G09600)-RELATED"/>
    <property type="match status" value="1"/>
</dbReference>
<protein>
    <submittedName>
        <fullName evidence="4">Amidohydrolase</fullName>
    </submittedName>
</protein>
<dbReference type="PANTHER" id="PTHR11014">
    <property type="entry name" value="PEPTIDASE M20 FAMILY MEMBER"/>
    <property type="match status" value="1"/>
</dbReference>
<dbReference type="NCBIfam" id="TIGR01891">
    <property type="entry name" value="amidohydrolases"/>
    <property type="match status" value="1"/>
</dbReference>
<keyword evidence="1 4" id="KW-0378">Hydrolase</keyword>
<name>A0A4S4BP49_9BACI</name>
<dbReference type="Pfam" id="PF01546">
    <property type="entry name" value="Peptidase_M20"/>
    <property type="match status" value="1"/>
</dbReference>
<feature type="binding site" evidence="2">
    <location>
        <position position="371"/>
    </location>
    <ligand>
        <name>Mn(2+)</name>
        <dbReference type="ChEBI" id="CHEBI:29035"/>
        <label>2</label>
    </ligand>
</feature>
<dbReference type="EMBL" id="SSNT01000019">
    <property type="protein sequence ID" value="THF76620.1"/>
    <property type="molecule type" value="Genomic_DNA"/>
</dbReference>
<feature type="binding site" evidence="2">
    <location>
        <position position="147"/>
    </location>
    <ligand>
        <name>Mn(2+)</name>
        <dbReference type="ChEBI" id="CHEBI:29035"/>
        <label>2</label>
    </ligand>
</feature>
<keyword evidence="5" id="KW-1185">Reference proteome</keyword>
<dbReference type="InterPro" id="IPR011650">
    <property type="entry name" value="Peptidase_M20_dimer"/>
</dbReference>
<reference evidence="4 5" key="1">
    <citation type="submission" date="2019-04" db="EMBL/GenBank/DDBJ databases">
        <title>Bacillus sediminilitoris sp. nov., isolated from a tidal flat sediment on the East China Sea.</title>
        <authorList>
            <person name="Wei Y."/>
            <person name="Mao H."/>
            <person name="Fang J."/>
        </authorList>
    </citation>
    <scope>NUCLEOTIDE SEQUENCE [LARGE SCALE GENOMIC DNA]</scope>
    <source>
        <strain evidence="4 5">DSL-17</strain>
    </source>
</reference>
<feature type="domain" description="Peptidase M20 dimerisation" evidence="3">
    <location>
        <begin position="196"/>
        <end position="287"/>
    </location>
</feature>
<sequence>MTTLQGNKLVESIFTKIDESFKELQSWRRYLHQHPELSFEEVNTAKFIEEKLINFGLDVQSKIGGNGIIGVLKGAQQGKTIALRADFDALPIDDEKDVPYKSLNKGVMHACGHDGHTSALLGTAKILSKYRDYIKGTIIFVFQHAEEKPPGGAKFMIEEKILNGVDYVFGAHLASNIPLGKVAYGEGYRMAAVDKFEIIVEGKGGHGGSPHQAIDALVIGTNIVNSLQQIVSRKIDPLKSAVVTIGIFQAGTAFNVIPDTARIEGTVRTFDENVRKQVEEEIHSIVKGITSSFHATYKIDYLNGYPALFNHKKETETVSELLSEVFTKEGVIVMEPSMGAEDFAYFLKEKPGTYFKVGSRNDNKSTHFPLHHPKFDFDEHALLNIEKSFVKIVSHYLF</sequence>
<dbReference type="GO" id="GO:0046872">
    <property type="term" value="F:metal ion binding"/>
    <property type="evidence" value="ECO:0007669"/>
    <property type="project" value="UniProtKB-KW"/>
</dbReference>
<evidence type="ECO:0000259" key="3">
    <source>
        <dbReference type="Pfam" id="PF07687"/>
    </source>
</evidence>